<name>A0AAN9MKB5_PHACN</name>
<feature type="region of interest" description="Disordered" evidence="1">
    <location>
        <begin position="59"/>
        <end position="79"/>
    </location>
</feature>
<evidence type="ECO:0000313" key="3">
    <source>
        <dbReference type="Proteomes" id="UP001374584"/>
    </source>
</evidence>
<dbReference type="AlphaFoldDB" id="A0AAN9MKB5"/>
<protein>
    <submittedName>
        <fullName evidence="2">Uncharacterized protein</fullName>
    </submittedName>
</protein>
<evidence type="ECO:0000256" key="1">
    <source>
        <dbReference type="SAM" id="MobiDB-lite"/>
    </source>
</evidence>
<reference evidence="2 3" key="1">
    <citation type="submission" date="2024-01" db="EMBL/GenBank/DDBJ databases">
        <title>The genomes of 5 underutilized Papilionoideae crops provide insights into root nodulation and disease resistanc.</title>
        <authorList>
            <person name="Jiang F."/>
        </authorList>
    </citation>
    <scope>NUCLEOTIDE SEQUENCE [LARGE SCALE GENOMIC DNA]</scope>
    <source>
        <strain evidence="2">JINMINGXINNONG_FW02</strain>
        <tissue evidence="2">Leaves</tissue>
    </source>
</reference>
<proteinExistence type="predicted"/>
<gene>
    <name evidence="2" type="ORF">VNO80_18374</name>
</gene>
<dbReference type="EMBL" id="JAYMYR010000007">
    <property type="protein sequence ID" value="KAK7352943.1"/>
    <property type="molecule type" value="Genomic_DNA"/>
</dbReference>
<comment type="caution">
    <text evidence="2">The sequence shown here is derived from an EMBL/GenBank/DDBJ whole genome shotgun (WGS) entry which is preliminary data.</text>
</comment>
<keyword evidence="3" id="KW-1185">Reference proteome</keyword>
<organism evidence="2 3">
    <name type="scientific">Phaseolus coccineus</name>
    <name type="common">Scarlet runner bean</name>
    <name type="synonym">Phaseolus multiflorus</name>
    <dbReference type="NCBI Taxonomy" id="3886"/>
    <lineage>
        <taxon>Eukaryota</taxon>
        <taxon>Viridiplantae</taxon>
        <taxon>Streptophyta</taxon>
        <taxon>Embryophyta</taxon>
        <taxon>Tracheophyta</taxon>
        <taxon>Spermatophyta</taxon>
        <taxon>Magnoliopsida</taxon>
        <taxon>eudicotyledons</taxon>
        <taxon>Gunneridae</taxon>
        <taxon>Pentapetalae</taxon>
        <taxon>rosids</taxon>
        <taxon>fabids</taxon>
        <taxon>Fabales</taxon>
        <taxon>Fabaceae</taxon>
        <taxon>Papilionoideae</taxon>
        <taxon>50 kb inversion clade</taxon>
        <taxon>NPAAA clade</taxon>
        <taxon>indigoferoid/millettioid clade</taxon>
        <taxon>Phaseoleae</taxon>
        <taxon>Phaseolus</taxon>
    </lineage>
</organism>
<evidence type="ECO:0000313" key="2">
    <source>
        <dbReference type="EMBL" id="KAK7352943.1"/>
    </source>
</evidence>
<accession>A0AAN9MKB5</accession>
<sequence length="79" mass="8868">MYVCNKGLLEYRRARTHTVLCLLLYFHHYYHSLNVSSPTKQICSNIYSGQVGVGVMEGPPGALMGNDDSRPYGEETDGR</sequence>
<dbReference type="Proteomes" id="UP001374584">
    <property type="component" value="Unassembled WGS sequence"/>
</dbReference>
<feature type="compositionally biased region" description="Basic and acidic residues" evidence="1">
    <location>
        <begin position="67"/>
        <end position="79"/>
    </location>
</feature>